<dbReference type="PANTHER" id="PTHR31668">
    <property type="entry name" value="GLUCOSE TRANSPORT TRANSCRIPTION REGULATOR RGT1-RELATED-RELATED"/>
    <property type="match status" value="1"/>
</dbReference>
<dbReference type="InterPro" id="IPR050797">
    <property type="entry name" value="Carb_Metab_Trans_Reg"/>
</dbReference>
<protein>
    <submittedName>
        <fullName evidence="5">Putative sucrose utilization protein SUC1</fullName>
    </submittedName>
</protein>
<evidence type="ECO:0000259" key="4">
    <source>
        <dbReference type="PROSITE" id="PS50048"/>
    </source>
</evidence>
<dbReference type="Gene3D" id="4.10.240.10">
    <property type="entry name" value="Zn(2)-C6 fungal-type DNA-binding domain"/>
    <property type="match status" value="1"/>
</dbReference>
<dbReference type="GO" id="GO:0006351">
    <property type="term" value="P:DNA-templated transcription"/>
    <property type="evidence" value="ECO:0007669"/>
    <property type="project" value="InterPro"/>
</dbReference>
<dbReference type="GO" id="GO:0003677">
    <property type="term" value="F:DNA binding"/>
    <property type="evidence" value="ECO:0007669"/>
    <property type="project" value="InterPro"/>
</dbReference>
<feature type="domain" description="Zn(2)-C6 fungal-type" evidence="4">
    <location>
        <begin position="15"/>
        <end position="44"/>
    </location>
</feature>
<reference evidence="5 6" key="1">
    <citation type="submission" date="2018-05" db="EMBL/GenBank/DDBJ databases">
        <title>Whole genome sequencing for identification of molecular markers to develop diagnostic detection tools for the regulated plant pathogen Lachnellula willkommii.</title>
        <authorList>
            <person name="Giroux E."/>
            <person name="Bilodeau G."/>
        </authorList>
    </citation>
    <scope>NUCLEOTIDE SEQUENCE [LARGE SCALE GENOMIC DNA]</scope>
    <source>
        <strain evidence="5 6">CBS 625.97</strain>
    </source>
</reference>
<keyword evidence="2" id="KW-0539">Nucleus</keyword>
<gene>
    <name evidence="5" type="primary">SUC1_1</name>
    <name evidence="5" type="ORF">LCER1_G006773</name>
</gene>
<evidence type="ECO:0000256" key="3">
    <source>
        <dbReference type="SAM" id="MobiDB-lite"/>
    </source>
</evidence>
<dbReference type="InterPro" id="IPR001138">
    <property type="entry name" value="Zn2Cys6_DnaBD"/>
</dbReference>
<dbReference type="GO" id="GO:0008270">
    <property type="term" value="F:zinc ion binding"/>
    <property type="evidence" value="ECO:0007669"/>
    <property type="project" value="InterPro"/>
</dbReference>
<dbReference type="AlphaFoldDB" id="A0A7D8UKV3"/>
<evidence type="ECO:0000313" key="6">
    <source>
        <dbReference type="Proteomes" id="UP000481288"/>
    </source>
</evidence>
<dbReference type="PROSITE" id="PS00463">
    <property type="entry name" value="ZN2_CY6_FUNGAL_1"/>
    <property type="match status" value="1"/>
</dbReference>
<evidence type="ECO:0000256" key="2">
    <source>
        <dbReference type="ARBA" id="ARBA00023242"/>
    </source>
</evidence>
<keyword evidence="6" id="KW-1185">Reference proteome</keyword>
<dbReference type="Pfam" id="PF04082">
    <property type="entry name" value="Fungal_trans"/>
    <property type="match status" value="1"/>
</dbReference>
<sequence>MSPAPSKSITGRRAVCDHCRRRRIRCDGEYPCKQCQYVALSCKRDHIPKRRGPKRGSGRVINELRTQNGDGKRQAQSTDSAPGSHSSTGPPFVSVGVGNIVDVSQEKNPTPPLPSFSGCVHGIFLMVYCSIEQWSSDSANGTPSPTTGKPQWQPIMPDVAHLSDEPNSYFINDQYRPNSPNYFHLIPMCLDLFTEHIYPIMPLLYMPTLRASISHPLEMFEKNLLYSLCALTSTHMSGKSISAPGPPSWEATGRFFLDECLLVRQSYDFVEDKTLGAVISSYFISTASFELNQSRKSWYYLREALTMGQDLGLHDEKSYVGLPDAEALCRRRTFWILYVTERSFAILRHKPLTLSKTPEFPSTLHEYEATEIHSGFMHLVHSYHLLDSSFVDSWNEASDAPASTLTYTALQQKLNLPHPSHVSLTDIQKADILVTQQWLRLVVWQSSMRQGLLSWHAEHESMTFCYPLKIAYSLLGVISSLPTTSIEVHGMGIFEKIFEIGNTMLDVTQACGSTIPSECYGVVQDPLGMFVKTLSQTPNSQRQYANLLLAKAAEKPQIQRFSHTLHPVSTDYSMLSTSTQHAVIPQNGSNREGLLVPPISPRQWRGSIVGEIGDDGVYKAVETVQQHDGNHWGECCLGS</sequence>
<dbReference type="PROSITE" id="PS50048">
    <property type="entry name" value="ZN2_CY6_FUNGAL_2"/>
    <property type="match status" value="1"/>
</dbReference>
<dbReference type="EMBL" id="QGMG01000808">
    <property type="protein sequence ID" value="TVY51466.1"/>
    <property type="molecule type" value="Genomic_DNA"/>
</dbReference>
<accession>A0A7D8UKV3</accession>
<organism evidence="5 6">
    <name type="scientific">Lachnellula cervina</name>
    <dbReference type="NCBI Taxonomy" id="1316786"/>
    <lineage>
        <taxon>Eukaryota</taxon>
        <taxon>Fungi</taxon>
        <taxon>Dikarya</taxon>
        <taxon>Ascomycota</taxon>
        <taxon>Pezizomycotina</taxon>
        <taxon>Leotiomycetes</taxon>
        <taxon>Helotiales</taxon>
        <taxon>Lachnaceae</taxon>
        <taxon>Lachnellula</taxon>
    </lineage>
</organism>
<dbReference type="InterPro" id="IPR007219">
    <property type="entry name" value="XnlR_reg_dom"/>
</dbReference>
<feature type="compositionally biased region" description="Basic residues" evidence="3">
    <location>
        <begin position="47"/>
        <end position="57"/>
    </location>
</feature>
<dbReference type="SMART" id="SM00066">
    <property type="entry name" value="GAL4"/>
    <property type="match status" value="1"/>
</dbReference>
<dbReference type="SUPFAM" id="SSF57701">
    <property type="entry name" value="Zn2/Cys6 DNA-binding domain"/>
    <property type="match status" value="1"/>
</dbReference>
<dbReference type="CDD" id="cd00067">
    <property type="entry name" value="GAL4"/>
    <property type="match status" value="1"/>
</dbReference>
<dbReference type="SMART" id="SM00906">
    <property type="entry name" value="Fungal_trans"/>
    <property type="match status" value="1"/>
</dbReference>
<dbReference type="InterPro" id="IPR036864">
    <property type="entry name" value="Zn2-C6_fun-type_DNA-bd_sf"/>
</dbReference>
<feature type="compositionally biased region" description="Polar residues" evidence="3">
    <location>
        <begin position="64"/>
        <end position="89"/>
    </location>
</feature>
<keyword evidence="1" id="KW-0479">Metal-binding</keyword>
<dbReference type="CDD" id="cd12148">
    <property type="entry name" value="fungal_TF_MHR"/>
    <property type="match status" value="1"/>
</dbReference>
<dbReference type="OrthoDB" id="271595at2759"/>
<dbReference type="Proteomes" id="UP000481288">
    <property type="component" value="Unassembled WGS sequence"/>
</dbReference>
<evidence type="ECO:0000256" key="1">
    <source>
        <dbReference type="ARBA" id="ARBA00022723"/>
    </source>
</evidence>
<evidence type="ECO:0000313" key="5">
    <source>
        <dbReference type="EMBL" id="TVY51466.1"/>
    </source>
</evidence>
<dbReference type="GO" id="GO:0000981">
    <property type="term" value="F:DNA-binding transcription factor activity, RNA polymerase II-specific"/>
    <property type="evidence" value="ECO:0007669"/>
    <property type="project" value="InterPro"/>
</dbReference>
<comment type="caution">
    <text evidence="5">The sequence shown here is derived from an EMBL/GenBank/DDBJ whole genome shotgun (WGS) entry which is preliminary data.</text>
</comment>
<name>A0A7D8UKV3_9HELO</name>
<feature type="region of interest" description="Disordered" evidence="3">
    <location>
        <begin position="47"/>
        <end position="94"/>
    </location>
</feature>
<dbReference type="Pfam" id="PF00172">
    <property type="entry name" value="Zn_clus"/>
    <property type="match status" value="1"/>
</dbReference>
<proteinExistence type="predicted"/>
<dbReference type="PANTHER" id="PTHR31668:SF29">
    <property type="entry name" value="ZN(2)-C6 FUNGAL-TYPE DOMAIN-CONTAINING PROTEIN"/>
    <property type="match status" value="1"/>
</dbReference>